<feature type="signal peptide" evidence="2">
    <location>
        <begin position="1"/>
        <end position="18"/>
    </location>
</feature>
<protein>
    <submittedName>
        <fullName evidence="3">Unnamed protein product</fullName>
    </submittedName>
</protein>
<reference evidence="3" key="1">
    <citation type="submission" date="2023-04" db="EMBL/GenBank/DDBJ databases">
        <title>Candida boidinii NBRC 10035.</title>
        <authorList>
            <person name="Ichikawa N."/>
            <person name="Sato H."/>
            <person name="Tonouchi N."/>
        </authorList>
    </citation>
    <scope>NUCLEOTIDE SEQUENCE</scope>
    <source>
        <strain evidence="3">NBRC 10035</strain>
    </source>
</reference>
<accession>A0A9W6WIC2</accession>
<comment type="caution">
    <text evidence="3">The sequence shown here is derived from an EMBL/GenBank/DDBJ whole genome shotgun (WGS) entry which is preliminary data.</text>
</comment>
<dbReference type="AlphaFoldDB" id="A0A9W6WIC2"/>
<gene>
    <name evidence="3" type="ORF">Cboi02_000322700</name>
</gene>
<evidence type="ECO:0000313" key="3">
    <source>
        <dbReference type="EMBL" id="GME71475.1"/>
    </source>
</evidence>
<feature type="chain" id="PRO_5040838327" evidence="2">
    <location>
        <begin position="19"/>
        <end position="265"/>
    </location>
</feature>
<keyword evidence="4" id="KW-1185">Reference proteome</keyword>
<dbReference type="Proteomes" id="UP001165120">
    <property type="component" value="Unassembled WGS sequence"/>
</dbReference>
<keyword evidence="2" id="KW-0732">Signal</keyword>
<sequence length="265" mass="26182">MLSRNVLLTIAAASSVLAIPKGVPEAFPGALANAAEATYECHANCGYLILAARECGADGGPYDTSCLCTAGSQFENLVASCLDCGWCLWEDYGSFLSAPLSACGEPTEPTGTLCAAGASTPAPAAETTSAAPVETSSEAPVETTSSEAPAATTTSTPAPAEETTSAPVEETTSAPAEQATSAPAEETTSAPAEQTTSAPAEQTTSAPAEQTTSAPAEETTSAPAEQSTSSEAAASADDIETYSGAAEKVVIGAGSVFLGLAALLI</sequence>
<organism evidence="3 4">
    <name type="scientific">Candida boidinii</name>
    <name type="common">Yeast</name>
    <dbReference type="NCBI Taxonomy" id="5477"/>
    <lineage>
        <taxon>Eukaryota</taxon>
        <taxon>Fungi</taxon>
        <taxon>Dikarya</taxon>
        <taxon>Ascomycota</taxon>
        <taxon>Saccharomycotina</taxon>
        <taxon>Pichiomycetes</taxon>
        <taxon>Pichiales</taxon>
        <taxon>Pichiaceae</taxon>
        <taxon>Ogataea</taxon>
        <taxon>Ogataea/Candida clade</taxon>
    </lineage>
</organism>
<name>A0A9W6WIC2_CANBO</name>
<proteinExistence type="predicted"/>
<feature type="compositionally biased region" description="Low complexity" evidence="1">
    <location>
        <begin position="115"/>
        <end position="236"/>
    </location>
</feature>
<evidence type="ECO:0000313" key="4">
    <source>
        <dbReference type="Proteomes" id="UP001165120"/>
    </source>
</evidence>
<feature type="region of interest" description="Disordered" evidence="1">
    <location>
        <begin position="114"/>
        <end position="236"/>
    </location>
</feature>
<evidence type="ECO:0000256" key="2">
    <source>
        <dbReference type="SAM" id="SignalP"/>
    </source>
</evidence>
<dbReference type="EMBL" id="BSXN01001079">
    <property type="protein sequence ID" value="GME71475.1"/>
    <property type="molecule type" value="Genomic_DNA"/>
</dbReference>
<evidence type="ECO:0000256" key="1">
    <source>
        <dbReference type="SAM" id="MobiDB-lite"/>
    </source>
</evidence>